<evidence type="ECO:0000259" key="1">
    <source>
        <dbReference type="Pfam" id="PF00078"/>
    </source>
</evidence>
<reference evidence="3" key="1">
    <citation type="submission" date="2020-04" db="EMBL/GenBank/DDBJ databases">
        <authorList>
            <person name="Alioto T."/>
            <person name="Alioto T."/>
            <person name="Gomez Garrido J."/>
        </authorList>
    </citation>
    <scope>NUCLEOTIDE SEQUENCE</scope>
    <source>
        <strain evidence="3">A484AB</strain>
    </source>
</reference>
<accession>A0A7D9HCV4</accession>
<name>A0A7D9HCV4_PARCT</name>
<feature type="domain" description="Endonuclease/exonuclease/phosphatase" evidence="2">
    <location>
        <begin position="12"/>
        <end position="106"/>
    </location>
</feature>
<evidence type="ECO:0000259" key="2">
    <source>
        <dbReference type="Pfam" id="PF14529"/>
    </source>
</evidence>
<dbReference type="AlphaFoldDB" id="A0A7D9HCV4"/>
<dbReference type="CDD" id="cd01650">
    <property type="entry name" value="RT_nLTR_like"/>
    <property type="match status" value="1"/>
</dbReference>
<dbReference type="OrthoDB" id="5990125at2759"/>
<keyword evidence="4" id="KW-1185">Reference proteome</keyword>
<comment type="caution">
    <text evidence="3">The sequence shown here is derived from an EMBL/GenBank/DDBJ whole genome shotgun (WGS) entry which is preliminary data.</text>
</comment>
<feature type="domain" description="Reverse transcriptase" evidence="1">
    <location>
        <begin position="377"/>
        <end position="490"/>
    </location>
</feature>
<dbReference type="Pfam" id="PF14529">
    <property type="entry name" value="Exo_endo_phos_2"/>
    <property type="match status" value="1"/>
</dbReference>
<protein>
    <submittedName>
        <fullName evidence="3">Uncharacterized protein</fullName>
    </submittedName>
</protein>
<dbReference type="InterPro" id="IPR000477">
    <property type="entry name" value="RT_dom"/>
</dbReference>
<dbReference type="GO" id="GO:0003824">
    <property type="term" value="F:catalytic activity"/>
    <property type="evidence" value="ECO:0007669"/>
    <property type="project" value="InterPro"/>
</dbReference>
<dbReference type="InterPro" id="IPR036691">
    <property type="entry name" value="Endo/exonu/phosph_ase_sf"/>
</dbReference>
<evidence type="ECO:0000313" key="3">
    <source>
        <dbReference type="EMBL" id="CAB3978792.1"/>
    </source>
</evidence>
<organism evidence="3 4">
    <name type="scientific">Paramuricea clavata</name>
    <name type="common">Red gorgonian</name>
    <name type="synonym">Violescent sea-whip</name>
    <dbReference type="NCBI Taxonomy" id="317549"/>
    <lineage>
        <taxon>Eukaryota</taxon>
        <taxon>Metazoa</taxon>
        <taxon>Cnidaria</taxon>
        <taxon>Anthozoa</taxon>
        <taxon>Octocorallia</taxon>
        <taxon>Malacalcyonacea</taxon>
        <taxon>Plexauridae</taxon>
        <taxon>Paramuricea</taxon>
    </lineage>
</organism>
<dbReference type="Proteomes" id="UP001152795">
    <property type="component" value="Unassembled WGS sequence"/>
</dbReference>
<dbReference type="Gene3D" id="3.60.10.10">
    <property type="entry name" value="Endonuclease/exonuclease/phosphatase"/>
    <property type="match status" value="1"/>
</dbReference>
<evidence type="ECO:0000313" key="4">
    <source>
        <dbReference type="Proteomes" id="UP001152795"/>
    </source>
</evidence>
<gene>
    <name evidence="3" type="ORF">PACLA_8A056007</name>
</gene>
<dbReference type="InterPro" id="IPR005135">
    <property type="entry name" value="Endo/exonuclease/phosphatase"/>
</dbReference>
<dbReference type="EMBL" id="CACRXK020000142">
    <property type="protein sequence ID" value="CAB3978792.1"/>
    <property type="molecule type" value="Genomic_DNA"/>
</dbReference>
<sequence length="736" mass="84345">MTQNKDPYRRYIFYRPPGSTSEILFQLNSSLKSTRESSRLVVVGDFNIPSVNWSIDKSAPINTGGHAAGENLCDVVGDNFLHQFIKGRTHINGNKLDLLLSNCPEIVENVTTFTPGQKKLFLDAVGKFVPTRTIKDKKSPPWIDGEVRHFIRKKYDALRKFRKDRSDIRKQNLRELSQKVKYLIRAKHREYLKKIEGSFKDNPKLFWSYHKAILHHHGKSTSKITHNGKTATTPAGKAELFNSYFSSVFRPPSSQQDIDNRNLLDYPPPEVLLSELTVTVEDVTNYLNALDITKASGPDEIPARLLKTCSNEIAPSLCSLFNQSLETARLPSEWKMANITSVHKKDSLEPAINYRPISLLCIINKVLERLVGNVDRMHDWFKDYLHQRFQRVVVDGAVSDWVHVTSGVPQGSILGPMLFVIFINDLPDVVPDCISTRLYADDTKLYRNVSTIGDCEKLQDALTELSSWSYQNNMNFNASKCKVLSITRKVNPLHFQYHMDSTKLLRVNEEKDLGVIITENLSWESHLTCICAKANKLLGLLKRTCISIIDSSVRKTLYLTLVRSKLSYATEVWSPASSLLKQKAEKIQRRATRWILRVKAGELSYKERLQQLDMLPLAYDREVKDLVFFYKAVNGYIDIDVSNFVNFVNHGRTRRALRSKYLETPLCKTCTYSSSYFNRVVKLWNSVCVSIDPSSFTSPSSFKLYLKMRYKNILETVFDPDMTCTWSLKRDCGCHK</sequence>
<proteinExistence type="predicted"/>
<dbReference type="Pfam" id="PF00078">
    <property type="entry name" value="RVT_1"/>
    <property type="match status" value="1"/>
</dbReference>
<dbReference type="PANTHER" id="PTHR33332">
    <property type="entry name" value="REVERSE TRANSCRIPTASE DOMAIN-CONTAINING PROTEIN"/>
    <property type="match status" value="1"/>
</dbReference>